<feature type="transmembrane region" description="Helical" evidence="1">
    <location>
        <begin position="6"/>
        <end position="24"/>
    </location>
</feature>
<dbReference type="eggNOG" id="COG3118">
    <property type="taxonomic scope" value="Bacteria"/>
</dbReference>
<feature type="domain" description="Thioredoxin" evidence="2">
    <location>
        <begin position="28"/>
        <end position="128"/>
    </location>
</feature>
<gene>
    <name evidence="3" type="ordered locus">Ctha_2208</name>
</gene>
<keyword evidence="1" id="KW-1133">Transmembrane helix</keyword>
<dbReference type="PANTHER" id="PTHR45663">
    <property type="entry name" value="GEO12009P1"/>
    <property type="match status" value="1"/>
</dbReference>
<dbReference type="PANTHER" id="PTHR45663:SF11">
    <property type="entry name" value="GEO12009P1"/>
    <property type="match status" value="1"/>
</dbReference>
<proteinExistence type="predicted"/>
<evidence type="ECO:0000313" key="3">
    <source>
        <dbReference type="EMBL" id="ACF14659.1"/>
    </source>
</evidence>
<organism evidence="3 4">
    <name type="scientific">Chloroherpeton thalassium (strain ATCC 35110 / GB-78)</name>
    <dbReference type="NCBI Taxonomy" id="517418"/>
    <lineage>
        <taxon>Bacteria</taxon>
        <taxon>Pseudomonadati</taxon>
        <taxon>Chlorobiota</taxon>
        <taxon>Chlorobiia</taxon>
        <taxon>Chlorobiales</taxon>
        <taxon>Chloroherpetonaceae</taxon>
        <taxon>Chloroherpeton</taxon>
    </lineage>
</organism>
<name>B3QW05_CHLT3</name>
<keyword evidence="1" id="KW-0472">Membrane</keyword>
<evidence type="ECO:0000259" key="2">
    <source>
        <dbReference type="PROSITE" id="PS51352"/>
    </source>
</evidence>
<dbReference type="AlphaFoldDB" id="B3QW05"/>
<dbReference type="KEGG" id="cts:Ctha_2208"/>
<dbReference type="Gene3D" id="3.40.30.10">
    <property type="entry name" value="Glutaredoxin"/>
    <property type="match status" value="1"/>
</dbReference>
<dbReference type="Proteomes" id="UP000001208">
    <property type="component" value="Chromosome"/>
</dbReference>
<dbReference type="SUPFAM" id="SSF52833">
    <property type="entry name" value="Thioredoxin-like"/>
    <property type="match status" value="1"/>
</dbReference>
<dbReference type="InterPro" id="IPR036249">
    <property type="entry name" value="Thioredoxin-like_sf"/>
</dbReference>
<accession>B3QW05</accession>
<evidence type="ECO:0000256" key="1">
    <source>
        <dbReference type="SAM" id="Phobius"/>
    </source>
</evidence>
<reference evidence="3 4" key="1">
    <citation type="submission" date="2008-06" db="EMBL/GenBank/DDBJ databases">
        <title>Complete sequence of Chloroherpeton thalassium ATCC 35110.</title>
        <authorList>
            <consortium name="US DOE Joint Genome Institute"/>
            <person name="Lucas S."/>
            <person name="Copeland A."/>
            <person name="Lapidus A."/>
            <person name="Glavina del Rio T."/>
            <person name="Dalin E."/>
            <person name="Tice H."/>
            <person name="Bruce D."/>
            <person name="Goodwin L."/>
            <person name="Pitluck S."/>
            <person name="Schmutz J."/>
            <person name="Larimer F."/>
            <person name="Land M."/>
            <person name="Hauser L."/>
            <person name="Kyrpides N."/>
            <person name="Mikhailova N."/>
            <person name="Liu Z."/>
            <person name="Li T."/>
            <person name="Zhao F."/>
            <person name="Overmann J."/>
            <person name="Bryant D.A."/>
            <person name="Richardson P."/>
        </authorList>
    </citation>
    <scope>NUCLEOTIDE SEQUENCE [LARGE SCALE GENOMIC DNA]</scope>
    <source>
        <strain evidence="4">ATCC 35110 / GB-78</strain>
    </source>
</reference>
<dbReference type="EMBL" id="CP001100">
    <property type="protein sequence ID" value="ACF14659.1"/>
    <property type="molecule type" value="Genomic_DNA"/>
</dbReference>
<dbReference type="STRING" id="517418.Ctha_2208"/>
<dbReference type="PROSITE" id="PS51352">
    <property type="entry name" value="THIOREDOXIN_2"/>
    <property type="match status" value="1"/>
</dbReference>
<dbReference type="InterPro" id="IPR013766">
    <property type="entry name" value="Thioredoxin_domain"/>
</dbReference>
<dbReference type="Pfam" id="PF00085">
    <property type="entry name" value="Thioredoxin"/>
    <property type="match status" value="1"/>
</dbReference>
<sequence length="128" mass="14259">MEVILYILGGVLAFFIVTPIFIRLKTSFKKGKPVPELPSKYAKAVETGKPTVFYFYSDNCAACKPMTPIIDKYKKKSRNVFKIDARKEFSVAQKFGVMGTPSTVLVKDGVIAEFLVGPQPEEKISAFL</sequence>
<keyword evidence="1" id="KW-0812">Transmembrane</keyword>
<dbReference type="GO" id="GO:0005737">
    <property type="term" value="C:cytoplasm"/>
    <property type="evidence" value="ECO:0007669"/>
    <property type="project" value="TreeGrafter"/>
</dbReference>
<dbReference type="OrthoDB" id="9808735at2"/>
<dbReference type="CDD" id="cd02947">
    <property type="entry name" value="TRX_family"/>
    <property type="match status" value="1"/>
</dbReference>
<protein>
    <submittedName>
        <fullName evidence="3">Thioredoxin domain</fullName>
    </submittedName>
</protein>
<keyword evidence="4" id="KW-1185">Reference proteome</keyword>
<dbReference type="HOGENOM" id="CLU_090389_15_0_10"/>
<dbReference type="RefSeq" id="WP_012500742.1">
    <property type="nucleotide sequence ID" value="NC_011026.1"/>
</dbReference>
<evidence type="ECO:0000313" key="4">
    <source>
        <dbReference type="Proteomes" id="UP000001208"/>
    </source>
</evidence>
<dbReference type="GO" id="GO:0015035">
    <property type="term" value="F:protein-disulfide reductase activity"/>
    <property type="evidence" value="ECO:0007669"/>
    <property type="project" value="TreeGrafter"/>
</dbReference>